<evidence type="ECO:0000259" key="6">
    <source>
        <dbReference type="PROSITE" id="PS50043"/>
    </source>
</evidence>
<name>A0ABP3KNS9_9ACTN</name>
<feature type="domain" description="Response regulatory" evidence="7">
    <location>
        <begin position="35"/>
        <end position="151"/>
    </location>
</feature>
<dbReference type="InterPro" id="IPR000792">
    <property type="entry name" value="Tscrpt_reg_LuxR_C"/>
</dbReference>
<keyword evidence="3" id="KW-0238">DNA-binding</keyword>
<dbReference type="InterPro" id="IPR039420">
    <property type="entry name" value="WalR-like"/>
</dbReference>
<dbReference type="PANTHER" id="PTHR43214">
    <property type="entry name" value="TWO-COMPONENT RESPONSE REGULATOR"/>
    <property type="match status" value="1"/>
</dbReference>
<protein>
    <submittedName>
        <fullName evidence="8">Response regulator transcription factor</fullName>
    </submittedName>
</protein>
<dbReference type="Pfam" id="PF00196">
    <property type="entry name" value="GerE"/>
    <property type="match status" value="1"/>
</dbReference>
<dbReference type="PRINTS" id="PR00038">
    <property type="entry name" value="HTHLUXR"/>
</dbReference>
<evidence type="ECO:0000259" key="7">
    <source>
        <dbReference type="PROSITE" id="PS50110"/>
    </source>
</evidence>
<evidence type="ECO:0000313" key="8">
    <source>
        <dbReference type="EMBL" id="GAA0483795.1"/>
    </source>
</evidence>
<dbReference type="SUPFAM" id="SSF52172">
    <property type="entry name" value="CheY-like"/>
    <property type="match status" value="1"/>
</dbReference>
<dbReference type="Proteomes" id="UP001499895">
    <property type="component" value="Unassembled WGS sequence"/>
</dbReference>
<dbReference type="SMART" id="SM00448">
    <property type="entry name" value="REC"/>
    <property type="match status" value="1"/>
</dbReference>
<evidence type="ECO:0000256" key="5">
    <source>
        <dbReference type="PROSITE-ProRule" id="PRU00169"/>
    </source>
</evidence>
<dbReference type="CDD" id="cd06170">
    <property type="entry name" value="LuxR_C_like"/>
    <property type="match status" value="1"/>
</dbReference>
<dbReference type="InterPro" id="IPR001789">
    <property type="entry name" value="Sig_transdc_resp-reg_receiver"/>
</dbReference>
<evidence type="ECO:0000256" key="4">
    <source>
        <dbReference type="ARBA" id="ARBA00023163"/>
    </source>
</evidence>
<evidence type="ECO:0000256" key="1">
    <source>
        <dbReference type="ARBA" id="ARBA00022553"/>
    </source>
</evidence>
<comment type="caution">
    <text evidence="8">The sequence shown here is derived from an EMBL/GenBank/DDBJ whole genome shotgun (WGS) entry which is preliminary data.</text>
</comment>
<proteinExistence type="predicted"/>
<evidence type="ECO:0000256" key="2">
    <source>
        <dbReference type="ARBA" id="ARBA00023015"/>
    </source>
</evidence>
<feature type="modified residue" description="4-aspartylphosphate" evidence="5">
    <location>
        <position position="86"/>
    </location>
</feature>
<evidence type="ECO:0000256" key="3">
    <source>
        <dbReference type="ARBA" id="ARBA00023125"/>
    </source>
</evidence>
<dbReference type="Gene3D" id="3.40.50.2300">
    <property type="match status" value="1"/>
</dbReference>
<dbReference type="InterPro" id="IPR058245">
    <property type="entry name" value="NreC/VraR/RcsB-like_REC"/>
</dbReference>
<feature type="domain" description="HTH luxR-type" evidence="6">
    <location>
        <begin position="167"/>
        <end position="232"/>
    </location>
</feature>
<dbReference type="PROSITE" id="PS50043">
    <property type="entry name" value="HTH_LUXR_2"/>
    <property type="match status" value="1"/>
</dbReference>
<reference evidence="9" key="1">
    <citation type="journal article" date="2019" name="Int. J. Syst. Evol. Microbiol.">
        <title>The Global Catalogue of Microorganisms (GCM) 10K type strain sequencing project: providing services to taxonomists for standard genome sequencing and annotation.</title>
        <authorList>
            <consortium name="The Broad Institute Genomics Platform"/>
            <consortium name="The Broad Institute Genome Sequencing Center for Infectious Disease"/>
            <person name="Wu L."/>
            <person name="Ma J."/>
        </authorList>
    </citation>
    <scope>NUCLEOTIDE SEQUENCE [LARGE SCALE GENOMIC DNA]</scope>
    <source>
        <strain evidence="9">JCM 10649</strain>
    </source>
</reference>
<accession>A0ABP3KNS9</accession>
<keyword evidence="9" id="KW-1185">Reference proteome</keyword>
<dbReference type="InterPro" id="IPR016032">
    <property type="entry name" value="Sig_transdc_resp-reg_C-effctor"/>
</dbReference>
<dbReference type="InterPro" id="IPR011006">
    <property type="entry name" value="CheY-like_superfamily"/>
</dbReference>
<keyword evidence="2" id="KW-0805">Transcription regulation</keyword>
<organism evidence="8 9">
    <name type="scientific">Streptomyces stramineus</name>
    <dbReference type="NCBI Taxonomy" id="173861"/>
    <lineage>
        <taxon>Bacteria</taxon>
        <taxon>Bacillati</taxon>
        <taxon>Actinomycetota</taxon>
        <taxon>Actinomycetes</taxon>
        <taxon>Kitasatosporales</taxon>
        <taxon>Streptomycetaceae</taxon>
        <taxon>Streptomyces</taxon>
    </lineage>
</organism>
<dbReference type="PROSITE" id="PS00622">
    <property type="entry name" value="HTH_LUXR_1"/>
    <property type="match status" value="1"/>
</dbReference>
<dbReference type="PANTHER" id="PTHR43214:SF24">
    <property type="entry name" value="TRANSCRIPTIONAL REGULATORY PROTEIN NARL-RELATED"/>
    <property type="match status" value="1"/>
</dbReference>
<dbReference type="Gene3D" id="1.10.10.10">
    <property type="entry name" value="Winged helix-like DNA-binding domain superfamily/Winged helix DNA-binding domain"/>
    <property type="match status" value="1"/>
</dbReference>
<evidence type="ECO:0000313" key="9">
    <source>
        <dbReference type="Proteomes" id="UP001499895"/>
    </source>
</evidence>
<sequence>MSELAMEPSIAQVTISTSLEAQGDAHQLRRTVMTSVLVCDDSPLAREALRRAVATVPGVERVTTAANGEEVLRRWGADRSDLILMDVRMPGLGGVETVRRLLSADPGARIIMLTVAEDLDGVALAVAAGARGYLHKDASRAELRATVTQALADPTWRLAPRRLRSAEMGAAPTLTAREIQVLEGMSHGRSNAEIGRELFLSEDTVKTHARRLFKKLGASDRAHAVALGFRWGLVR</sequence>
<dbReference type="InterPro" id="IPR036388">
    <property type="entry name" value="WH-like_DNA-bd_sf"/>
</dbReference>
<dbReference type="EMBL" id="BAAAHB010000080">
    <property type="protein sequence ID" value="GAA0483795.1"/>
    <property type="molecule type" value="Genomic_DNA"/>
</dbReference>
<dbReference type="PROSITE" id="PS50110">
    <property type="entry name" value="RESPONSE_REGULATORY"/>
    <property type="match status" value="1"/>
</dbReference>
<dbReference type="Pfam" id="PF00072">
    <property type="entry name" value="Response_reg"/>
    <property type="match status" value="1"/>
</dbReference>
<gene>
    <name evidence="8" type="ORF">GCM10009544_51960</name>
</gene>
<dbReference type="SMART" id="SM00421">
    <property type="entry name" value="HTH_LUXR"/>
    <property type="match status" value="1"/>
</dbReference>
<dbReference type="CDD" id="cd17535">
    <property type="entry name" value="REC_NarL-like"/>
    <property type="match status" value="1"/>
</dbReference>
<dbReference type="SUPFAM" id="SSF46894">
    <property type="entry name" value="C-terminal effector domain of the bipartite response regulators"/>
    <property type="match status" value="1"/>
</dbReference>
<keyword evidence="4" id="KW-0804">Transcription</keyword>
<keyword evidence="1 5" id="KW-0597">Phosphoprotein</keyword>